<sequence length="89" mass="10482">MKKRVLVVGATKETTFSVHRKCLLYILFYLLASNPWHMFFREQFFEQFLDGEYISYDNSLYSYLPDKGGQLCRGKNKNKSKQANRASQS</sequence>
<comment type="caution">
    <text evidence="1">The sequence shown here is derived from an EMBL/GenBank/DDBJ whole genome shotgun (WGS) entry which is preliminary data.</text>
</comment>
<evidence type="ECO:0000313" key="1">
    <source>
        <dbReference type="EMBL" id="RGV72844.1"/>
    </source>
</evidence>
<dbReference type="EMBL" id="QRZM01000012">
    <property type="protein sequence ID" value="RGV72844.1"/>
    <property type="molecule type" value="Genomic_DNA"/>
</dbReference>
<proteinExistence type="predicted"/>
<dbReference type="RefSeq" id="WP_002569980.1">
    <property type="nucleotide sequence ID" value="NZ_BAABZS010000001.1"/>
</dbReference>
<dbReference type="GeneID" id="23116786"/>
<protein>
    <submittedName>
        <fullName evidence="1">Uncharacterized protein</fullName>
    </submittedName>
</protein>
<dbReference type="AlphaFoldDB" id="A0A412YYR8"/>
<evidence type="ECO:0000313" key="2">
    <source>
        <dbReference type="Proteomes" id="UP000284543"/>
    </source>
</evidence>
<dbReference type="Proteomes" id="UP000284543">
    <property type="component" value="Unassembled WGS sequence"/>
</dbReference>
<organism evidence="1 2">
    <name type="scientific">Enterocloster bolteae</name>
    <dbReference type="NCBI Taxonomy" id="208479"/>
    <lineage>
        <taxon>Bacteria</taxon>
        <taxon>Bacillati</taxon>
        <taxon>Bacillota</taxon>
        <taxon>Clostridia</taxon>
        <taxon>Lachnospirales</taxon>
        <taxon>Lachnospiraceae</taxon>
        <taxon>Enterocloster</taxon>
    </lineage>
</organism>
<name>A0A412YYR8_9FIRM</name>
<reference evidence="1 2" key="1">
    <citation type="submission" date="2018-08" db="EMBL/GenBank/DDBJ databases">
        <title>A genome reference for cultivated species of the human gut microbiota.</title>
        <authorList>
            <person name="Zou Y."/>
            <person name="Xue W."/>
            <person name="Luo G."/>
        </authorList>
    </citation>
    <scope>NUCLEOTIDE SEQUENCE [LARGE SCALE GENOMIC DNA]</scope>
    <source>
        <strain evidence="1 2">AF14-18</strain>
    </source>
</reference>
<accession>A0A412YYR8</accession>
<dbReference type="KEGG" id="cbol:CGC65_07675"/>
<gene>
    <name evidence="1" type="ORF">DWW02_22840</name>
</gene>